<dbReference type="KEGG" id="lgi:LOTGIDRAFT_165726"/>
<dbReference type="GO" id="GO:0043005">
    <property type="term" value="C:neuron projection"/>
    <property type="evidence" value="ECO:0007669"/>
    <property type="project" value="TreeGrafter"/>
</dbReference>
<evidence type="ECO:0000313" key="3">
    <source>
        <dbReference type="Proteomes" id="UP000030746"/>
    </source>
</evidence>
<dbReference type="GO" id="GO:0015631">
    <property type="term" value="F:tubulin binding"/>
    <property type="evidence" value="ECO:0007669"/>
    <property type="project" value="TreeGrafter"/>
</dbReference>
<evidence type="ECO:0000256" key="1">
    <source>
        <dbReference type="SAM" id="MobiDB-lite"/>
    </source>
</evidence>
<dbReference type="GO" id="GO:0007019">
    <property type="term" value="P:microtubule depolymerization"/>
    <property type="evidence" value="ECO:0007669"/>
    <property type="project" value="TreeGrafter"/>
</dbReference>
<feature type="compositionally biased region" description="Basic and acidic residues" evidence="1">
    <location>
        <begin position="262"/>
        <end position="271"/>
    </location>
</feature>
<dbReference type="SUPFAM" id="SSF101494">
    <property type="entry name" value="Stathmin"/>
    <property type="match status" value="1"/>
</dbReference>
<dbReference type="HOGENOM" id="CLU_1027750_0_0_1"/>
<evidence type="ECO:0000313" key="2">
    <source>
        <dbReference type="EMBL" id="ESO88287.1"/>
    </source>
</evidence>
<feature type="region of interest" description="Disordered" evidence="1">
    <location>
        <begin position="237"/>
        <end position="271"/>
    </location>
</feature>
<dbReference type="AlphaFoldDB" id="V3ZV80"/>
<dbReference type="CTD" id="20240167"/>
<protein>
    <recommendedName>
        <fullName evidence="4">Stathmin</fullName>
    </recommendedName>
</protein>
<dbReference type="Gene3D" id="6.10.280.30">
    <property type="match status" value="1"/>
</dbReference>
<dbReference type="GO" id="GO:0031110">
    <property type="term" value="P:regulation of microtubule polymerization or depolymerization"/>
    <property type="evidence" value="ECO:0007669"/>
    <property type="project" value="InterPro"/>
</dbReference>
<reference evidence="2 3" key="1">
    <citation type="journal article" date="2013" name="Nature">
        <title>Insights into bilaterian evolution from three spiralian genomes.</title>
        <authorList>
            <person name="Simakov O."/>
            <person name="Marletaz F."/>
            <person name="Cho S.J."/>
            <person name="Edsinger-Gonzales E."/>
            <person name="Havlak P."/>
            <person name="Hellsten U."/>
            <person name="Kuo D.H."/>
            <person name="Larsson T."/>
            <person name="Lv J."/>
            <person name="Arendt D."/>
            <person name="Savage R."/>
            <person name="Osoegawa K."/>
            <person name="de Jong P."/>
            <person name="Grimwood J."/>
            <person name="Chapman J.A."/>
            <person name="Shapiro H."/>
            <person name="Aerts A."/>
            <person name="Otillar R.P."/>
            <person name="Terry A.Y."/>
            <person name="Boore J.L."/>
            <person name="Grigoriev I.V."/>
            <person name="Lindberg D.R."/>
            <person name="Seaver E.C."/>
            <person name="Weisblat D.A."/>
            <person name="Putnam N.H."/>
            <person name="Rokhsar D.S."/>
        </authorList>
    </citation>
    <scope>NUCLEOTIDE SEQUENCE [LARGE SCALE GENOMIC DNA]</scope>
</reference>
<dbReference type="OrthoDB" id="5986631at2759"/>
<feature type="compositionally biased region" description="Polar residues" evidence="1">
    <location>
        <begin position="42"/>
        <end position="55"/>
    </location>
</feature>
<dbReference type="GO" id="GO:0031175">
    <property type="term" value="P:neuron projection development"/>
    <property type="evidence" value="ECO:0007669"/>
    <property type="project" value="TreeGrafter"/>
</dbReference>
<keyword evidence="3" id="KW-1185">Reference proteome</keyword>
<gene>
    <name evidence="2" type="ORF">LOTGIDRAFT_165726</name>
</gene>
<dbReference type="InterPro" id="IPR000956">
    <property type="entry name" value="Stathmin_fam"/>
</dbReference>
<accession>V3ZV80</accession>
<dbReference type="Pfam" id="PF00836">
    <property type="entry name" value="Stathmin"/>
    <property type="match status" value="1"/>
</dbReference>
<dbReference type="PANTHER" id="PTHR10104:SF1">
    <property type="entry name" value="STATHMIN, ISOFORM D"/>
    <property type="match status" value="1"/>
</dbReference>
<dbReference type="EMBL" id="KB202719">
    <property type="protein sequence ID" value="ESO88287.1"/>
    <property type="molecule type" value="Genomic_DNA"/>
</dbReference>
<organism evidence="2 3">
    <name type="scientific">Lottia gigantea</name>
    <name type="common">Giant owl limpet</name>
    <dbReference type="NCBI Taxonomy" id="225164"/>
    <lineage>
        <taxon>Eukaryota</taxon>
        <taxon>Metazoa</taxon>
        <taxon>Spiralia</taxon>
        <taxon>Lophotrochozoa</taxon>
        <taxon>Mollusca</taxon>
        <taxon>Gastropoda</taxon>
        <taxon>Patellogastropoda</taxon>
        <taxon>Lottioidea</taxon>
        <taxon>Lottiidae</taxon>
        <taxon>Lottia</taxon>
    </lineage>
</organism>
<dbReference type="GO" id="GO:0005737">
    <property type="term" value="C:cytoplasm"/>
    <property type="evidence" value="ECO:0007669"/>
    <property type="project" value="TreeGrafter"/>
</dbReference>
<feature type="compositionally biased region" description="Basic residues" evidence="1">
    <location>
        <begin position="237"/>
        <end position="249"/>
    </location>
</feature>
<dbReference type="OMA" id="CILGRAC"/>
<dbReference type="Proteomes" id="UP000030746">
    <property type="component" value="Unassembled WGS sequence"/>
</dbReference>
<feature type="region of interest" description="Disordered" evidence="1">
    <location>
        <begin position="1"/>
        <end position="100"/>
    </location>
</feature>
<dbReference type="PROSITE" id="PS51663">
    <property type="entry name" value="STATHMIN_3"/>
    <property type="match status" value="1"/>
</dbReference>
<dbReference type="PANTHER" id="PTHR10104">
    <property type="entry name" value="STATHMIN"/>
    <property type="match status" value="1"/>
</dbReference>
<feature type="compositionally biased region" description="Low complexity" evidence="1">
    <location>
        <begin position="56"/>
        <end position="70"/>
    </location>
</feature>
<feature type="compositionally biased region" description="Basic and acidic residues" evidence="1">
    <location>
        <begin position="77"/>
        <end position="87"/>
    </location>
</feature>
<sequence>MGGLFSSCRKPTERKNVRNIQVLPVGNADGHTHKTDYGVFCVSNTKSAKNSTTGETSDTPTKSSPPTVDTNLEEKEDSFSEGKKECPPQKGEAPESLGVKKLLSEENVKTILVQEGLVTNLKGLSSKGLAFEIVEKSREDVVPPARLEEIIKSREKRAEPTVEEIKQKLFEAERRRKQLEEERIIRVRAMKKTETAGAIKAYEQKQKALEDQQTQKMDVAVAARQNHLREIRDKLKEKRRHANLVRQRKNLNLDDMDPPPPEEPRFRFHHN</sequence>
<name>V3ZV80_LOTGI</name>
<proteinExistence type="predicted"/>
<dbReference type="GeneID" id="20240167"/>
<dbReference type="RefSeq" id="XP_009061003.1">
    <property type="nucleotide sequence ID" value="XM_009062755.1"/>
</dbReference>
<dbReference type="InterPro" id="IPR036002">
    <property type="entry name" value="Stathmin_sf"/>
</dbReference>
<evidence type="ECO:0008006" key="4">
    <source>
        <dbReference type="Google" id="ProtNLM"/>
    </source>
</evidence>